<dbReference type="GO" id="GO:0004896">
    <property type="term" value="F:cytokine receptor activity"/>
    <property type="evidence" value="ECO:0007669"/>
    <property type="project" value="TreeGrafter"/>
</dbReference>
<dbReference type="SUPFAM" id="SSF49265">
    <property type="entry name" value="Fibronectin type III"/>
    <property type="match status" value="2"/>
</dbReference>
<dbReference type="Gene3D" id="2.60.40.10">
    <property type="entry name" value="Immunoglobulins"/>
    <property type="match status" value="2"/>
</dbReference>
<keyword evidence="2" id="KW-0472">Membrane</keyword>
<protein>
    <recommendedName>
        <fullName evidence="3">Fibronectin type-III domain-containing protein</fullName>
    </recommendedName>
</protein>
<reference evidence="4" key="1">
    <citation type="submission" date="2021-01" db="EMBL/GenBank/DDBJ databases">
        <authorList>
            <person name="Zahm M."/>
            <person name="Roques C."/>
            <person name="Cabau C."/>
            <person name="Klopp C."/>
            <person name="Donnadieu C."/>
            <person name="Jouanno E."/>
            <person name="Lampietro C."/>
            <person name="Louis A."/>
            <person name="Herpin A."/>
            <person name="Echchiki A."/>
            <person name="Berthelot C."/>
            <person name="Parey E."/>
            <person name="Roest-Crollius H."/>
            <person name="Braasch I."/>
            <person name="Postlethwait J."/>
            <person name="Bobe J."/>
            <person name="Montfort J."/>
            <person name="Bouchez O."/>
            <person name="Begum T."/>
            <person name="Mejri S."/>
            <person name="Adams A."/>
            <person name="Chen W.-J."/>
            <person name="Guiguen Y."/>
        </authorList>
    </citation>
    <scope>NUCLEOTIDE SEQUENCE</scope>
    <source>
        <tissue evidence="4">Blood</tissue>
    </source>
</reference>
<dbReference type="SMART" id="SM00060">
    <property type="entry name" value="FN3"/>
    <property type="match status" value="2"/>
</dbReference>
<sequence length="397" mass="45582">MTAQALPYLRGGGALPLKPVSPQNKYPRAVSYHSVLLPRSKVQQFVSYALTAHGMTFISSSKSCFLLFVYIEVVLASLPVPKNVRPTCVNMEVVLEWDKPQPHLDDLTYTAEYRTSVDSNFTTVCQSQREQRCVFTKNIVSVFGVYRFRVRAERRQRRSKWHRTEEFYPDKANQIGPPAVRLTSANGTLEVNITDPAMKLWSLREIYSHVSYNIWYWKEGLEDKVTVRNDWQQRHLALHGLQERTRYCVRVQVSIKDFNKGGNFSRPMCETTTVDGKVKPWEVALVLMVSFLVMSVTVPLLFLLACYCRRGLKVLFPTAKLPEHLKQYLMEPSHPYLFLAMQNSSQQMELYHEVSIISECPLLAGGPHSSHTEEQQGTEKMIVGEGEQALNKKKEEE</sequence>
<dbReference type="InterPro" id="IPR003961">
    <property type="entry name" value="FN3_dom"/>
</dbReference>
<dbReference type="InterPro" id="IPR036116">
    <property type="entry name" value="FN3_sf"/>
</dbReference>
<accession>A0A8T3DPH3</accession>
<dbReference type="OrthoDB" id="8724082at2759"/>
<dbReference type="Proteomes" id="UP000829720">
    <property type="component" value="Unassembled WGS sequence"/>
</dbReference>
<feature type="domain" description="Fibronectin type-III" evidence="3">
    <location>
        <begin position="174"/>
        <end position="276"/>
    </location>
</feature>
<feature type="domain" description="Fibronectin type-III" evidence="3">
    <location>
        <begin position="80"/>
        <end position="172"/>
    </location>
</feature>
<dbReference type="EMBL" id="JAERUA010000005">
    <property type="protein sequence ID" value="KAI1899093.1"/>
    <property type="molecule type" value="Genomic_DNA"/>
</dbReference>
<dbReference type="Pfam" id="PF01108">
    <property type="entry name" value="Tissue_fac"/>
    <property type="match status" value="1"/>
</dbReference>
<dbReference type="GO" id="GO:0005886">
    <property type="term" value="C:plasma membrane"/>
    <property type="evidence" value="ECO:0007669"/>
    <property type="project" value="TreeGrafter"/>
</dbReference>
<dbReference type="InterPro" id="IPR013783">
    <property type="entry name" value="Ig-like_fold"/>
</dbReference>
<evidence type="ECO:0000313" key="4">
    <source>
        <dbReference type="EMBL" id="KAI1899093.1"/>
    </source>
</evidence>
<organism evidence="4 5">
    <name type="scientific">Albula goreensis</name>
    <dbReference type="NCBI Taxonomy" id="1534307"/>
    <lineage>
        <taxon>Eukaryota</taxon>
        <taxon>Metazoa</taxon>
        <taxon>Chordata</taxon>
        <taxon>Craniata</taxon>
        <taxon>Vertebrata</taxon>
        <taxon>Euteleostomi</taxon>
        <taxon>Actinopterygii</taxon>
        <taxon>Neopterygii</taxon>
        <taxon>Teleostei</taxon>
        <taxon>Albuliformes</taxon>
        <taxon>Albulidae</taxon>
        <taxon>Albula</taxon>
    </lineage>
</organism>
<name>A0A8T3DPH3_9TELE</name>
<proteinExistence type="predicted"/>
<keyword evidence="2" id="KW-0812">Transmembrane</keyword>
<evidence type="ECO:0000256" key="1">
    <source>
        <dbReference type="SAM" id="MobiDB-lite"/>
    </source>
</evidence>
<dbReference type="Pfam" id="PF09294">
    <property type="entry name" value="Interfer-bind"/>
    <property type="match status" value="1"/>
</dbReference>
<gene>
    <name evidence="4" type="ORF">AGOR_G00057940</name>
</gene>
<dbReference type="InterPro" id="IPR050650">
    <property type="entry name" value="Type-II_Cytokine-TF_Rcpt"/>
</dbReference>
<feature type="transmembrane region" description="Helical" evidence="2">
    <location>
        <begin position="283"/>
        <end position="307"/>
    </location>
</feature>
<dbReference type="PANTHER" id="PTHR20859">
    <property type="entry name" value="INTERFERON/INTERLEUKIN RECEPTOR"/>
    <property type="match status" value="1"/>
</dbReference>
<evidence type="ECO:0000256" key="2">
    <source>
        <dbReference type="SAM" id="Phobius"/>
    </source>
</evidence>
<dbReference type="PROSITE" id="PS50853">
    <property type="entry name" value="FN3"/>
    <property type="match status" value="2"/>
</dbReference>
<evidence type="ECO:0000259" key="3">
    <source>
        <dbReference type="PROSITE" id="PS50853"/>
    </source>
</evidence>
<comment type="caution">
    <text evidence="4">The sequence shown here is derived from an EMBL/GenBank/DDBJ whole genome shotgun (WGS) entry which is preliminary data.</text>
</comment>
<keyword evidence="5" id="KW-1185">Reference proteome</keyword>
<evidence type="ECO:0000313" key="5">
    <source>
        <dbReference type="Proteomes" id="UP000829720"/>
    </source>
</evidence>
<feature type="region of interest" description="Disordered" evidence="1">
    <location>
        <begin position="366"/>
        <end position="397"/>
    </location>
</feature>
<dbReference type="AlphaFoldDB" id="A0A8T3DPH3"/>
<dbReference type="InterPro" id="IPR015373">
    <property type="entry name" value="Interferon/interleukin_rcp_dom"/>
</dbReference>
<dbReference type="PANTHER" id="PTHR20859:SF46">
    <property type="entry name" value="INTERFERON GAMMA RECEPTOR 2"/>
    <property type="match status" value="1"/>
</dbReference>
<keyword evidence="2" id="KW-1133">Transmembrane helix</keyword>